<gene>
    <name evidence="2" type="ORF">TVAG_295520</name>
</gene>
<name>A2F219_TRIV3</name>
<feature type="transmembrane region" description="Helical" evidence="1">
    <location>
        <begin position="94"/>
        <end position="116"/>
    </location>
</feature>
<reference evidence="2" key="2">
    <citation type="journal article" date="2007" name="Science">
        <title>Draft genome sequence of the sexually transmitted pathogen Trichomonas vaginalis.</title>
        <authorList>
            <person name="Carlton J.M."/>
            <person name="Hirt R.P."/>
            <person name="Silva J.C."/>
            <person name="Delcher A.L."/>
            <person name="Schatz M."/>
            <person name="Zhao Q."/>
            <person name="Wortman J.R."/>
            <person name="Bidwell S.L."/>
            <person name="Alsmark U.C.M."/>
            <person name="Besteiro S."/>
            <person name="Sicheritz-Ponten T."/>
            <person name="Noel C.J."/>
            <person name="Dacks J.B."/>
            <person name="Foster P.G."/>
            <person name="Simillion C."/>
            <person name="Van de Peer Y."/>
            <person name="Miranda-Saavedra D."/>
            <person name="Barton G.J."/>
            <person name="Westrop G.D."/>
            <person name="Mueller S."/>
            <person name="Dessi D."/>
            <person name="Fiori P.L."/>
            <person name="Ren Q."/>
            <person name="Paulsen I."/>
            <person name="Zhang H."/>
            <person name="Bastida-Corcuera F.D."/>
            <person name="Simoes-Barbosa A."/>
            <person name="Brown M.T."/>
            <person name="Hayes R.D."/>
            <person name="Mukherjee M."/>
            <person name="Okumura C.Y."/>
            <person name="Schneider R."/>
            <person name="Smith A.J."/>
            <person name="Vanacova S."/>
            <person name="Villalvazo M."/>
            <person name="Haas B.J."/>
            <person name="Pertea M."/>
            <person name="Feldblyum T.V."/>
            <person name="Utterback T.R."/>
            <person name="Shu C.L."/>
            <person name="Osoegawa K."/>
            <person name="de Jong P.J."/>
            <person name="Hrdy I."/>
            <person name="Horvathova L."/>
            <person name="Zubacova Z."/>
            <person name="Dolezal P."/>
            <person name="Malik S.B."/>
            <person name="Logsdon J.M. Jr."/>
            <person name="Henze K."/>
            <person name="Gupta A."/>
            <person name="Wang C.C."/>
            <person name="Dunne R.L."/>
            <person name="Upcroft J.A."/>
            <person name="Upcroft P."/>
            <person name="White O."/>
            <person name="Salzberg S.L."/>
            <person name="Tang P."/>
            <person name="Chiu C.-H."/>
            <person name="Lee Y.-S."/>
            <person name="Embley T.M."/>
            <person name="Coombs G.H."/>
            <person name="Mottram J.C."/>
            <person name="Tachezy J."/>
            <person name="Fraser-Liggett C.M."/>
            <person name="Johnson P.J."/>
        </authorList>
    </citation>
    <scope>NUCLEOTIDE SEQUENCE [LARGE SCALE GENOMIC DNA]</scope>
    <source>
        <strain evidence="2">G3</strain>
    </source>
</reference>
<keyword evidence="1" id="KW-0812">Transmembrane</keyword>
<protein>
    <submittedName>
        <fullName evidence="2">Uncharacterized protein</fullName>
    </submittedName>
</protein>
<evidence type="ECO:0000313" key="2">
    <source>
        <dbReference type="EMBL" id="EAY01018.1"/>
    </source>
</evidence>
<dbReference type="VEuPathDB" id="TrichDB:TVAG_295520"/>
<keyword evidence="1" id="KW-1133">Transmembrane helix</keyword>
<keyword evidence="3" id="KW-1185">Reference proteome</keyword>
<dbReference type="EMBL" id="DS113581">
    <property type="protein sequence ID" value="EAY01018.1"/>
    <property type="molecule type" value="Genomic_DNA"/>
</dbReference>
<evidence type="ECO:0000256" key="1">
    <source>
        <dbReference type="SAM" id="Phobius"/>
    </source>
</evidence>
<dbReference type="VEuPathDB" id="TrichDB:TVAGG3_0971440"/>
<dbReference type="InParanoid" id="A2F219"/>
<keyword evidence="1" id="KW-0472">Membrane</keyword>
<dbReference type="AlphaFoldDB" id="A2F219"/>
<accession>A2F219</accession>
<dbReference type="Proteomes" id="UP000001542">
    <property type="component" value="Unassembled WGS sequence"/>
</dbReference>
<organism evidence="2 3">
    <name type="scientific">Trichomonas vaginalis (strain ATCC PRA-98 / G3)</name>
    <dbReference type="NCBI Taxonomy" id="412133"/>
    <lineage>
        <taxon>Eukaryota</taxon>
        <taxon>Metamonada</taxon>
        <taxon>Parabasalia</taxon>
        <taxon>Trichomonadida</taxon>
        <taxon>Trichomonadidae</taxon>
        <taxon>Trichomonas</taxon>
    </lineage>
</organism>
<dbReference type="KEGG" id="tva:4758844"/>
<sequence>MFFIVFRHSLNELSSADILLNHNAQDKGAKANDRFEAKTTENPNQDSFTQINHLMIQYESDYMQNSTEPTKDSSPTPEYLPTSNEISSSVAYQAYIYTALAMCCIIFLSYFIYRFFCLHKTSKRNEDTEDIEDHMLDGEEHEVIVDNI</sequence>
<proteinExistence type="predicted"/>
<evidence type="ECO:0000313" key="3">
    <source>
        <dbReference type="Proteomes" id="UP000001542"/>
    </source>
</evidence>
<dbReference type="RefSeq" id="XP_001313904.1">
    <property type="nucleotide sequence ID" value="XM_001313901.1"/>
</dbReference>
<reference evidence="2" key="1">
    <citation type="submission" date="2006-10" db="EMBL/GenBank/DDBJ databases">
        <authorList>
            <person name="Amadeo P."/>
            <person name="Zhao Q."/>
            <person name="Wortman J."/>
            <person name="Fraser-Liggett C."/>
            <person name="Carlton J."/>
        </authorList>
    </citation>
    <scope>NUCLEOTIDE SEQUENCE</scope>
    <source>
        <strain evidence="2">G3</strain>
    </source>
</reference>